<dbReference type="AlphaFoldDB" id="A0AAD1UNC2"/>
<organism evidence="1 2">
    <name type="scientific">Euplotes crassus</name>
    <dbReference type="NCBI Taxonomy" id="5936"/>
    <lineage>
        <taxon>Eukaryota</taxon>
        <taxon>Sar</taxon>
        <taxon>Alveolata</taxon>
        <taxon>Ciliophora</taxon>
        <taxon>Intramacronucleata</taxon>
        <taxon>Spirotrichea</taxon>
        <taxon>Hypotrichia</taxon>
        <taxon>Euplotida</taxon>
        <taxon>Euplotidae</taxon>
        <taxon>Moneuplotes</taxon>
    </lineage>
</organism>
<protein>
    <submittedName>
        <fullName evidence="1">Uncharacterized protein</fullName>
    </submittedName>
</protein>
<dbReference type="EMBL" id="CAMPGE010011127">
    <property type="protein sequence ID" value="CAI2369967.1"/>
    <property type="molecule type" value="Genomic_DNA"/>
</dbReference>
<sequence length="92" mass="10825">MSKIACSEINLTNEHNMISDPQRYCDPEKKRLDAIFGNIMKEHMAFTKIAQDCEKSKQQRIRTKIKTFNPIQMEKEMIILLPCYLQCTTSRL</sequence>
<dbReference type="Proteomes" id="UP001295684">
    <property type="component" value="Unassembled WGS sequence"/>
</dbReference>
<name>A0AAD1UNC2_EUPCR</name>
<keyword evidence="2" id="KW-1185">Reference proteome</keyword>
<proteinExistence type="predicted"/>
<gene>
    <name evidence="1" type="ORF">ECRASSUSDP1_LOCUS11273</name>
</gene>
<evidence type="ECO:0000313" key="1">
    <source>
        <dbReference type="EMBL" id="CAI2369967.1"/>
    </source>
</evidence>
<comment type="caution">
    <text evidence="1">The sequence shown here is derived from an EMBL/GenBank/DDBJ whole genome shotgun (WGS) entry which is preliminary data.</text>
</comment>
<reference evidence="1" key="1">
    <citation type="submission" date="2023-07" db="EMBL/GenBank/DDBJ databases">
        <authorList>
            <consortium name="AG Swart"/>
            <person name="Singh M."/>
            <person name="Singh A."/>
            <person name="Seah K."/>
            <person name="Emmerich C."/>
        </authorList>
    </citation>
    <scope>NUCLEOTIDE SEQUENCE</scope>
    <source>
        <strain evidence="1">DP1</strain>
    </source>
</reference>
<evidence type="ECO:0000313" key="2">
    <source>
        <dbReference type="Proteomes" id="UP001295684"/>
    </source>
</evidence>
<accession>A0AAD1UNC2</accession>